<name>A0A6P8W2K4_GYMAC</name>
<evidence type="ECO:0000256" key="2">
    <source>
        <dbReference type="SAM" id="MobiDB-lite"/>
    </source>
</evidence>
<dbReference type="InParanoid" id="A0A6P8W2K4"/>
<protein>
    <submittedName>
        <fullName evidence="4">PC-esterase domain-containing protein 1A-like</fullName>
    </submittedName>
</protein>
<dbReference type="OrthoDB" id="9975373at2759"/>
<dbReference type="KEGG" id="gacu:117559919"/>
<dbReference type="AlphaFoldDB" id="A0A6P8W2K4"/>
<dbReference type="RefSeq" id="XP_034092533.1">
    <property type="nucleotide sequence ID" value="XM_034236642.1"/>
</dbReference>
<accession>A0A6P8W2K4</accession>
<evidence type="ECO:0000256" key="1">
    <source>
        <dbReference type="ARBA" id="ARBA00037957"/>
    </source>
</evidence>
<keyword evidence="3" id="KW-1185">Reference proteome</keyword>
<dbReference type="Proteomes" id="UP000515161">
    <property type="component" value="Unplaced"/>
</dbReference>
<dbReference type="PANTHER" id="PTHR14469:SF0">
    <property type="entry name" value="FAMILY WITH SEQUENCE SIMILARITY 113"/>
    <property type="match status" value="1"/>
</dbReference>
<feature type="region of interest" description="Disordered" evidence="2">
    <location>
        <begin position="260"/>
        <end position="279"/>
    </location>
</feature>
<dbReference type="Gene3D" id="3.40.50.1110">
    <property type="entry name" value="SGNH hydrolase"/>
    <property type="match status" value="1"/>
</dbReference>
<dbReference type="SUPFAM" id="SSF52266">
    <property type="entry name" value="SGNH hydrolase"/>
    <property type="match status" value="1"/>
</dbReference>
<dbReference type="InterPro" id="IPR036514">
    <property type="entry name" value="SGNH_hydro_sf"/>
</dbReference>
<evidence type="ECO:0000313" key="4">
    <source>
        <dbReference type="RefSeq" id="XP_034092533.1"/>
    </source>
</evidence>
<dbReference type="PANTHER" id="PTHR14469">
    <property type="entry name" value="SARCOMA ANTIGEN NY-SAR-23"/>
    <property type="match status" value="1"/>
</dbReference>
<reference evidence="4" key="1">
    <citation type="submission" date="2025-08" db="UniProtKB">
        <authorList>
            <consortium name="RefSeq"/>
        </authorList>
    </citation>
    <scope>IDENTIFICATION</scope>
</reference>
<sequence>MDTFVMQSQARQLLHNKFVLVLGGSVQRSMYKDLVLLLQRDKFLTLPQLKSKGEFSFEQDRLVEGGRLGPLTNGTGYREVRQYHSDHHLLRFYFLTRIYSPYMESILEDLREGLKPDVVIVSSCVWDITRYGPECLEQYKENLHKFFSQIKALVGRDCLMLWTLAMPLAKKIKGGFLVPEVSHLAPSLCYDLIEANFYCSQLADAYGLDVLDLHFHFRFSLQHRMPDGVHWDALAHRRISSLLLGHAADAWGVHLHAPPLSSRTSSSGLQRRLWTTPQT</sequence>
<dbReference type="GeneID" id="117559919"/>
<gene>
    <name evidence="4" type="primary">LOC117559919</name>
</gene>
<feature type="compositionally biased region" description="Polar residues" evidence="2">
    <location>
        <begin position="261"/>
        <end position="279"/>
    </location>
</feature>
<evidence type="ECO:0000313" key="3">
    <source>
        <dbReference type="Proteomes" id="UP000515161"/>
    </source>
</evidence>
<organism evidence="3 4">
    <name type="scientific">Gymnodraco acuticeps</name>
    <name type="common">Antarctic dragonfish</name>
    <dbReference type="NCBI Taxonomy" id="8218"/>
    <lineage>
        <taxon>Eukaryota</taxon>
        <taxon>Metazoa</taxon>
        <taxon>Chordata</taxon>
        <taxon>Craniata</taxon>
        <taxon>Vertebrata</taxon>
        <taxon>Euteleostomi</taxon>
        <taxon>Actinopterygii</taxon>
        <taxon>Neopterygii</taxon>
        <taxon>Teleostei</taxon>
        <taxon>Neoteleostei</taxon>
        <taxon>Acanthomorphata</taxon>
        <taxon>Eupercaria</taxon>
        <taxon>Perciformes</taxon>
        <taxon>Notothenioidei</taxon>
        <taxon>Bathydraconidae</taxon>
        <taxon>Gymnodraco</taxon>
    </lineage>
</organism>
<proteinExistence type="inferred from homology"/>
<comment type="similarity">
    <text evidence="1">Belongs to the PC-esterase family.</text>
</comment>